<dbReference type="Proteomes" id="UP001060085">
    <property type="component" value="Linkage Group LG07"/>
</dbReference>
<gene>
    <name evidence="1" type="ORF">M9H77_31524</name>
</gene>
<evidence type="ECO:0000313" key="1">
    <source>
        <dbReference type="EMBL" id="KAI5654337.1"/>
    </source>
</evidence>
<accession>A0ACC0A1L2</accession>
<reference evidence="2" key="1">
    <citation type="journal article" date="2023" name="Nat. Plants">
        <title>Single-cell RNA sequencing provides a high-resolution roadmap for understanding the multicellular compartmentation of specialized metabolism.</title>
        <authorList>
            <person name="Sun S."/>
            <person name="Shen X."/>
            <person name="Li Y."/>
            <person name="Li Y."/>
            <person name="Wang S."/>
            <person name="Li R."/>
            <person name="Zhang H."/>
            <person name="Shen G."/>
            <person name="Guo B."/>
            <person name="Wei J."/>
            <person name="Xu J."/>
            <person name="St-Pierre B."/>
            <person name="Chen S."/>
            <person name="Sun C."/>
        </authorList>
    </citation>
    <scope>NUCLEOTIDE SEQUENCE [LARGE SCALE GENOMIC DNA]</scope>
</reference>
<dbReference type="EMBL" id="CM044707">
    <property type="protein sequence ID" value="KAI5654337.1"/>
    <property type="molecule type" value="Genomic_DNA"/>
</dbReference>
<sequence>MTESNRNADSVRFVHSIPEAGRLLPSSSRWNSIELDFNFYPQSSSPAGYDFLPPKYSRSIDFNLTISDQSHFRRFIVLLVSIVVAILITILLINILLLRKHNNHHGSSKDITSALSKALLFFDAQKSGVFPKDSSVKFRGDSGLDDGNDAGGFINADLVGGFYDSGNNMKFSFPTAYTVTLLSWTVVEYHDKYADIDELEHIKDIIKWGSHYLLKLFHPSNATHSPILYSQVGSPGNDSTNAGNFFKDNDISCWQRPEDMNYPRPVSACDITAADLAGEIVAGMAAASLVFKQDQDFSHKLVQSAEELFNLVNKTGHSQRTFTSIDKCGGKARRYYNSSGYKDELVWSGMWLFFATGNVTYLDYATQNFASAEEEEVSSEIEVFSWDNKLSATAILLTRLRFFRDVGYPYETTLRAATNRIDLLMCSYTRKLKFPKTSGGLILLKPESSGPLQYAATASFLAKLYSDYLELMHSTSSNCGSAAFSIQTLTSFSWSQVKYILGDNPMKISYIVGYGQHFPTHVHHRSASIPWDGKWHTCEEGDNYWLKSTNPNPNTIVGAMVSGPDKNDLFLDDRSKNWFTEPSISSNAGLVAALVSLQDPPNHSSHLDAVNLGIDKNGLFQNIQFVPSNS</sequence>
<name>A0ACC0A1L2_CATRO</name>
<protein>
    <submittedName>
        <fullName evidence="1">Uncharacterized protein</fullName>
    </submittedName>
</protein>
<keyword evidence="2" id="KW-1185">Reference proteome</keyword>
<evidence type="ECO:0000313" key="2">
    <source>
        <dbReference type="Proteomes" id="UP001060085"/>
    </source>
</evidence>
<proteinExistence type="predicted"/>
<organism evidence="1 2">
    <name type="scientific">Catharanthus roseus</name>
    <name type="common">Madagascar periwinkle</name>
    <name type="synonym">Vinca rosea</name>
    <dbReference type="NCBI Taxonomy" id="4058"/>
    <lineage>
        <taxon>Eukaryota</taxon>
        <taxon>Viridiplantae</taxon>
        <taxon>Streptophyta</taxon>
        <taxon>Embryophyta</taxon>
        <taxon>Tracheophyta</taxon>
        <taxon>Spermatophyta</taxon>
        <taxon>Magnoliopsida</taxon>
        <taxon>eudicotyledons</taxon>
        <taxon>Gunneridae</taxon>
        <taxon>Pentapetalae</taxon>
        <taxon>asterids</taxon>
        <taxon>lamiids</taxon>
        <taxon>Gentianales</taxon>
        <taxon>Apocynaceae</taxon>
        <taxon>Rauvolfioideae</taxon>
        <taxon>Vinceae</taxon>
        <taxon>Catharanthinae</taxon>
        <taxon>Catharanthus</taxon>
    </lineage>
</organism>
<comment type="caution">
    <text evidence="1">The sequence shown here is derived from an EMBL/GenBank/DDBJ whole genome shotgun (WGS) entry which is preliminary data.</text>
</comment>